<dbReference type="AlphaFoldDB" id="A0A4Q0I4U4"/>
<organism evidence="1 2">
    <name type="scientific">Acetivibrio mesophilus</name>
    <dbReference type="NCBI Taxonomy" id="2487273"/>
    <lineage>
        <taxon>Bacteria</taxon>
        <taxon>Bacillati</taxon>
        <taxon>Bacillota</taxon>
        <taxon>Clostridia</taxon>
        <taxon>Eubacteriales</taxon>
        <taxon>Oscillospiraceae</taxon>
        <taxon>Acetivibrio</taxon>
    </lineage>
</organism>
<comment type="caution">
    <text evidence="1">The sequence shown here is derived from an EMBL/GenBank/DDBJ whole genome shotgun (WGS) entry which is preliminary data.</text>
</comment>
<evidence type="ECO:0000313" key="2">
    <source>
        <dbReference type="Proteomes" id="UP000289166"/>
    </source>
</evidence>
<sequence length="418" mass="48830">MNMGIIDFFKKRDEIDELFEKLNSSSEEIREDAISKLENMQFSVEQGLKVLEMTKNEFPPPTYEWQDISARLIDICADKPYMEYISKVESIYDELNPNAKIAVMQFLSTYRNEQAMIAYLKVLGKDYMKLKSLPFGNLLENPRFPQILFPGILKFTENNDIASQIYLILLYYFNNDLVDEEVLGEHRSKIIRDILSMVDKVLNYTIKNGSLWDDDKYLGLRSSAGVYFDLAGHIIAPEITMALKRLMSIKDMRLKMFAVISLLKHGCEPAKEDLMDIAGSSEVRNWFYDALVKMGRSEIYPEEYRNQRCFAESNMVDWLVYPTELGRVPDEIELMNIFDDEDKEYYLFRFRCQSDESWQEKGWMAGVSGPFDKNNSPTTLAEGHTFSHFEQWESKHPKEHLASIVGNVKEYWMKLAQE</sequence>
<evidence type="ECO:0000313" key="1">
    <source>
        <dbReference type="EMBL" id="RXE57962.1"/>
    </source>
</evidence>
<dbReference type="Proteomes" id="UP000289166">
    <property type="component" value="Unassembled WGS sequence"/>
</dbReference>
<name>A0A4Q0I4U4_9FIRM</name>
<gene>
    <name evidence="1" type="ORF">EFD62_14780</name>
</gene>
<accession>A0A4Q0I4U4</accession>
<protein>
    <submittedName>
        <fullName evidence="1">Uncharacterized protein</fullName>
    </submittedName>
</protein>
<keyword evidence="2" id="KW-1185">Reference proteome</keyword>
<reference evidence="2" key="1">
    <citation type="submission" date="2018-11" db="EMBL/GenBank/DDBJ databases">
        <title>Genome sequencing of a novel mesophilic and cellulolytic organism within the genus Hungateiclostridium.</title>
        <authorList>
            <person name="Rettenmaier R."/>
            <person name="Liebl W."/>
            <person name="Zverlov V."/>
        </authorList>
    </citation>
    <scope>NUCLEOTIDE SEQUENCE [LARGE SCALE GENOMIC DNA]</scope>
    <source>
        <strain evidence="2">N2K1</strain>
    </source>
</reference>
<dbReference type="EMBL" id="RLII01000028">
    <property type="protein sequence ID" value="RXE57962.1"/>
    <property type="molecule type" value="Genomic_DNA"/>
</dbReference>
<dbReference type="OrthoDB" id="4827574at2"/>
<proteinExistence type="predicted"/>